<organism evidence="1 2">
    <name type="scientific">Bauhinia variegata</name>
    <name type="common">Purple orchid tree</name>
    <name type="synonym">Phanera variegata</name>
    <dbReference type="NCBI Taxonomy" id="167791"/>
    <lineage>
        <taxon>Eukaryota</taxon>
        <taxon>Viridiplantae</taxon>
        <taxon>Streptophyta</taxon>
        <taxon>Embryophyta</taxon>
        <taxon>Tracheophyta</taxon>
        <taxon>Spermatophyta</taxon>
        <taxon>Magnoliopsida</taxon>
        <taxon>eudicotyledons</taxon>
        <taxon>Gunneridae</taxon>
        <taxon>Pentapetalae</taxon>
        <taxon>rosids</taxon>
        <taxon>fabids</taxon>
        <taxon>Fabales</taxon>
        <taxon>Fabaceae</taxon>
        <taxon>Cercidoideae</taxon>
        <taxon>Cercideae</taxon>
        <taxon>Bauhiniinae</taxon>
        <taxon>Bauhinia</taxon>
    </lineage>
</organism>
<dbReference type="EMBL" id="CM039434">
    <property type="protein sequence ID" value="KAI4322340.1"/>
    <property type="molecule type" value="Genomic_DNA"/>
</dbReference>
<keyword evidence="2" id="KW-1185">Reference proteome</keyword>
<proteinExistence type="predicted"/>
<gene>
    <name evidence="1" type="ORF">L6164_022045</name>
</gene>
<evidence type="ECO:0000313" key="2">
    <source>
        <dbReference type="Proteomes" id="UP000828941"/>
    </source>
</evidence>
<name>A0ACB9MH99_BAUVA</name>
<evidence type="ECO:0000313" key="1">
    <source>
        <dbReference type="EMBL" id="KAI4322340.1"/>
    </source>
</evidence>
<protein>
    <submittedName>
        <fullName evidence="1">Uncharacterized protein</fullName>
    </submittedName>
</protein>
<sequence length="111" mass="12590">MSETSEQQHGQNLEKTEGSKGDGKVELQVIRVEDDDEEECKTPTRPCNQIASTVKCPPAPRKRRAPLLSLSYKKRSFTGNVQLKFFEDAGIQEVDSFFQSLSRVNKRCRSI</sequence>
<comment type="caution">
    <text evidence="1">The sequence shown here is derived from an EMBL/GenBank/DDBJ whole genome shotgun (WGS) entry which is preliminary data.</text>
</comment>
<accession>A0ACB9MH99</accession>
<dbReference type="Proteomes" id="UP000828941">
    <property type="component" value="Chromosome 9"/>
</dbReference>
<reference evidence="1 2" key="1">
    <citation type="journal article" date="2022" name="DNA Res.">
        <title>Chromosomal-level genome assembly of the orchid tree Bauhinia variegata (Leguminosae; Cercidoideae) supports the allotetraploid origin hypothesis of Bauhinia.</title>
        <authorList>
            <person name="Zhong Y."/>
            <person name="Chen Y."/>
            <person name="Zheng D."/>
            <person name="Pang J."/>
            <person name="Liu Y."/>
            <person name="Luo S."/>
            <person name="Meng S."/>
            <person name="Qian L."/>
            <person name="Wei D."/>
            <person name="Dai S."/>
            <person name="Zhou R."/>
        </authorList>
    </citation>
    <scope>NUCLEOTIDE SEQUENCE [LARGE SCALE GENOMIC DNA]</scope>
    <source>
        <strain evidence="1">BV-YZ2020</strain>
    </source>
</reference>